<dbReference type="Gramene" id="PRQ56708">
    <property type="protein sequence ID" value="PRQ56708"/>
    <property type="gene ID" value="RchiOBHm_Chr1g0340281"/>
</dbReference>
<comment type="caution">
    <text evidence="1">The sequence shown here is derived from an EMBL/GenBank/DDBJ whole genome shotgun (WGS) entry which is preliminary data.</text>
</comment>
<dbReference type="AlphaFoldDB" id="A0A2P6SDF4"/>
<proteinExistence type="predicted"/>
<evidence type="ECO:0000313" key="1">
    <source>
        <dbReference type="EMBL" id="PRQ56708.1"/>
    </source>
</evidence>
<keyword evidence="2" id="KW-1185">Reference proteome</keyword>
<name>A0A2P6SDF4_ROSCH</name>
<organism evidence="1 2">
    <name type="scientific">Rosa chinensis</name>
    <name type="common">China rose</name>
    <dbReference type="NCBI Taxonomy" id="74649"/>
    <lineage>
        <taxon>Eukaryota</taxon>
        <taxon>Viridiplantae</taxon>
        <taxon>Streptophyta</taxon>
        <taxon>Embryophyta</taxon>
        <taxon>Tracheophyta</taxon>
        <taxon>Spermatophyta</taxon>
        <taxon>Magnoliopsida</taxon>
        <taxon>eudicotyledons</taxon>
        <taxon>Gunneridae</taxon>
        <taxon>Pentapetalae</taxon>
        <taxon>rosids</taxon>
        <taxon>fabids</taxon>
        <taxon>Rosales</taxon>
        <taxon>Rosaceae</taxon>
        <taxon>Rosoideae</taxon>
        <taxon>Rosoideae incertae sedis</taxon>
        <taxon>Rosa</taxon>
    </lineage>
</organism>
<protein>
    <submittedName>
        <fullName evidence="1">Uncharacterized protein</fullName>
    </submittedName>
</protein>
<sequence>MEAIEESLQLSDSMRKGEAILADEDVDGNFTPSSLTHSLSKSPLCLSLELSKMKSMQPGYI</sequence>
<accession>A0A2P6SDF4</accession>
<gene>
    <name evidence="1" type="ORF">RchiOBHm_Chr1g0340281</name>
</gene>
<evidence type="ECO:0000313" key="2">
    <source>
        <dbReference type="Proteomes" id="UP000238479"/>
    </source>
</evidence>
<dbReference type="EMBL" id="PDCK01000039">
    <property type="protein sequence ID" value="PRQ56708.1"/>
    <property type="molecule type" value="Genomic_DNA"/>
</dbReference>
<reference evidence="1 2" key="1">
    <citation type="journal article" date="2018" name="Nat. Genet.">
        <title>The Rosa genome provides new insights in the design of modern roses.</title>
        <authorList>
            <person name="Bendahmane M."/>
        </authorList>
    </citation>
    <scope>NUCLEOTIDE SEQUENCE [LARGE SCALE GENOMIC DNA]</scope>
    <source>
        <strain evidence="2">cv. Old Blush</strain>
    </source>
</reference>
<dbReference type="Proteomes" id="UP000238479">
    <property type="component" value="Chromosome 1"/>
</dbReference>